<dbReference type="Pfam" id="PF05833">
    <property type="entry name" value="NFACT_N"/>
    <property type="match status" value="1"/>
</dbReference>
<dbReference type="Pfam" id="PF05670">
    <property type="entry name" value="NFACT-R_1"/>
    <property type="match status" value="1"/>
</dbReference>
<dbReference type="Proteomes" id="UP000006073">
    <property type="component" value="Unassembled WGS sequence"/>
</dbReference>
<dbReference type="GO" id="GO:0043023">
    <property type="term" value="F:ribosomal large subunit binding"/>
    <property type="evidence" value="ECO:0007669"/>
    <property type="project" value="TreeGrafter"/>
</dbReference>
<keyword evidence="4" id="KW-1185">Reference proteome</keyword>
<sequence length="522" mass="60354">MHFNYHFLRFLCPQLEKQLRGKSIVECFSQNKDELVIGCVDDSSQLYIRANLLPVVSALSFPEDFKRSKKNTISLFPQLPGNSIEEIQVFSNERAFWIGLDSGIKLVFKLHGTRSNILLYESGSKLPALLFRNELRDDKNTQFDTLHVDLDLGYERFETLEGNASKFIPTLGKIPRAWLKQRGYIEGSLEKKWNLINELFELLDTPHYSIVKEGVNFNLSLLPEEKAIFDTADPIQACNELFRYKVVVQAFEKEKNQWLKIFEEKKKRTKAYIAKTKEKLQEIKEGGAPSQVADIIMANLHLIPTGTKDVTLFNFYTQKEELIKLKPNQTPQKYAESLYRKSKNRKKEIEHLEENLEQKQIQLNQSLSWIEKINNISHFRELKDFVKTNRLVGQQKEKEEQVPFKRFEEEGFEILVGKSAKANDELLRHFVWKDDLWLHAKDVSGSHVILKYRSDINFPKTVIERAAELAAYYSKHKNESLAPVICTPAKFVRKVKGSAPGAVMVDKESVLMVSPKGPKNSI</sequence>
<evidence type="ECO:0000313" key="4">
    <source>
        <dbReference type="Proteomes" id="UP000006073"/>
    </source>
</evidence>
<dbReference type="AlphaFoldDB" id="S2DCP9"/>
<proteinExistence type="predicted"/>
<dbReference type="EMBL" id="ALWO02000031">
    <property type="protein sequence ID" value="EOZ96952.1"/>
    <property type="molecule type" value="Genomic_DNA"/>
</dbReference>
<evidence type="ECO:0000259" key="2">
    <source>
        <dbReference type="Pfam" id="PF05670"/>
    </source>
</evidence>
<gene>
    <name evidence="3" type="ORF">A33Q_1870</name>
</gene>
<dbReference type="OrthoDB" id="9766163at2"/>
<dbReference type="Gene3D" id="2.30.310.10">
    <property type="entry name" value="ibrinogen binding protein from staphylococcus aureus domain"/>
    <property type="match status" value="1"/>
</dbReference>
<evidence type="ECO:0000313" key="3">
    <source>
        <dbReference type="EMBL" id="EOZ96952.1"/>
    </source>
</evidence>
<feature type="domain" description="NFACT RNA-binding" evidence="2">
    <location>
        <begin position="408"/>
        <end position="504"/>
    </location>
</feature>
<dbReference type="InterPro" id="IPR051608">
    <property type="entry name" value="RQC_Subunit_NEMF"/>
</dbReference>
<dbReference type="GO" id="GO:0072344">
    <property type="term" value="P:rescue of stalled ribosome"/>
    <property type="evidence" value="ECO:0007669"/>
    <property type="project" value="TreeGrafter"/>
</dbReference>
<keyword evidence="1" id="KW-0175">Coiled coil</keyword>
<evidence type="ECO:0000256" key="1">
    <source>
        <dbReference type="SAM" id="Coils"/>
    </source>
</evidence>
<dbReference type="PANTHER" id="PTHR15239:SF6">
    <property type="entry name" value="RIBOSOME QUALITY CONTROL COMPLEX SUBUNIT NEMF"/>
    <property type="match status" value="1"/>
</dbReference>
<organism evidence="3 4">
    <name type="scientific">Indibacter alkaliphilus (strain CCUG 57479 / KCTC 22604 / LW1)</name>
    <dbReference type="NCBI Taxonomy" id="1189612"/>
    <lineage>
        <taxon>Bacteria</taxon>
        <taxon>Pseudomonadati</taxon>
        <taxon>Bacteroidota</taxon>
        <taxon>Cytophagia</taxon>
        <taxon>Cytophagales</taxon>
        <taxon>Cyclobacteriaceae</taxon>
    </lineage>
</organism>
<accession>S2DCP9</accession>
<dbReference type="RefSeq" id="WP_016254958.1">
    <property type="nucleotide sequence ID" value="NZ_ALWO02000031.1"/>
</dbReference>
<dbReference type="STRING" id="1189612.A33Q_1870"/>
<dbReference type="PANTHER" id="PTHR15239">
    <property type="entry name" value="NUCLEAR EXPORT MEDIATOR FACTOR NEMF"/>
    <property type="match status" value="1"/>
</dbReference>
<dbReference type="InterPro" id="IPR008532">
    <property type="entry name" value="NFACT_RNA-bd"/>
</dbReference>
<comment type="caution">
    <text evidence="3">The sequence shown here is derived from an EMBL/GenBank/DDBJ whole genome shotgun (WGS) entry which is preliminary data.</text>
</comment>
<reference evidence="3 4" key="1">
    <citation type="journal article" date="2013" name="Genome Announc.">
        <title>Draft Genome Sequence of Indibacter alkaliphilus Strain LW1T, Isolated from Lonar Lake, a Haloalkaline Lake in the Buldana District of Maharashtra, India.</title>
        <authorList>
            <person name="Singh A."/>
            <person name="Kumar Jangir P."/>
            <person name="Sharma R."/>
            <person name="Singh A."/>
            <person name="Kumar Pinnaka A."/>
            <person name="Shivaji S."/>
        </authorList>
    </citation>
    <scope>NUCLEOTIDE SEQUENCE [LARGE SCALE GENOMIC DNA]</scope>
    <source>
        <strain evidence="4">CCUG 57479 / KCTC 22604 / LW1</strain>
    </source>
</reference>
<feature type="coiled-coil region" evidence="1">
    <location>
        <begin position="335"/>
        <end position="366"/>
    </location>
</feature>
<dbReference type="GO" id="GO:1990112">
    <property type="term" value="C:RQC complex"/>
    <property type="evidence" value="ECO:0007669"/>
    <property type="project" value="TreeGrafter"/>
</dbReference>
<protein>
    <submittedName>
        <fullName evidence="3">Fibronectin/fibrinogen-binding protein</fullName>
    </submittedName>
</protein>
<dbReference type="GO" id="GO:0000049">
    <property type="term" value="F:tRNA binding"/>
    <property type="evidence" value="ECO:0007669"/>
    <property type="project" value="TreeGrafter"/>
</dbReference>
<name>S2DCP9_INDAL</name>
<dbReference type="eggNOG" id="COG1293">
    <property type="taxonomic scope" value="Bacteria"/>
</dbReference>